<sequence>MTAGWKCFDGHECTDHTLALVVRAFLEHPVVKKVFSKLRGMTTHFNHSVLGGNLLKECQKRHNLSESKSPQDNDTRTGWGGACKQATWYIVNQIAVQMYDVENPSKAATAVANPDGSVYKAHQLALEEWSIAQESMYLLTYAKTAVDLLQHTEESDRQPHHACRWSANLHLPFSHEHQVREANGVHHQRSGEGS</sequence>
<reference evidence="1 2" key="1">
    <citation type="journal article" date="2015" name="Genome Biol. Evol.">
        <title>Comparative Genomics of a Bacterivorous Green Alga Reveals Evolutionary Causalities and Consequences of Phago-Mixotrophic Mode of Nutrition.</title>
        <authorList>
            <person name="Burns J.A."/>
            <person name="Paasch A."/>
            <person name="Narechania A."/>
            <person name="Kim E."/>
        </authorList>
    </citation>
    <scope>NUCLEOTIDE SEQUENCE [LARGE SCALE GENOMIC DNA]</scope>
    <source>
        <strain evidence="1 2">PLY_AMNH</strain>
    </source>
</reference>
<organism evidence="1 2">
    <name type="scientific">Cymbomonas tetramitiformis</name>
    <dbReference type="NCBI Taxonomy" id="36881"/>
    <lineage>
        <taxon>Eukaryota</taxon>
        <taxon>Viridiplantae</taxon>
        <taxon>Chlorophyta</taxon>
        <taxon>Pyramimonadophyceae</taxon>
        <taxon>Pyramimonadales</taxon>
        <taxon>Pyramimonadaceae</taxon>
        <taxon>Cymbomonas</taxon>
    </lineage>
</organism>
<dbReference type="Proteomes" id="UP001190700">
    <property type="component" value="Unassembled WGS sequence"/>
</dbReference>
<accession>A0AAE0FHS3</accession>
<evidence type="ECO:0000313" key="1">
    <source>
        <dbReference type="EMBL" id="KAK3259844.1"/>
    </source>
</evidence>
<name>A0AAE0FHS3_9CHLO</name>
<protein>
    <submittedName>
        <fullName evidence="1">Uncharacterized protein</fullName>
    </submittedName>
</protein>
<keyword evidence="2" id="KW-1185">Reference proteome</keyword>
<dbReference type="EMBL" id="LGRX02018432">
    <property type="protein sequence ID" value="KAK3259844.1"/>
    <property type="molecule type" value="Genomic_DNA"/>
</dbReference>
<evidence type="ECO:0000313" key="2">
    <source>
        <dbReference type="Proteomes" id="UP001190700"/>
    </source>
</evidence>
<comment type="caution">
    <text evidence="1">The sequence shown here is derived from an EMBL/GenBank/DDBJ whole genome shotgun (WGS) entry which is preliminary data.</text>
</comment>
<dbReference type="AlphaFoldDB" id="A0AAE0FHS3"/>
<proteinExistence type="predicted"/>
<gene>
    <name evidence="1" type="ORF">CYMTET_31173</name>
</gene>